<proteinExistence type="predicted"/>
<accession>A0ABT6DAY3</accession>
<sequence>MTKTELVLKLLILMTALSTIFGTLFIGDNSLVVQLSYIAILAEMFGYYTIFDDGN</sequence>
<reference evidence="2" key="1">
    <citation type="submission" date="2022-06" db="EMBL/GenBank/DDBJ databases">
        <title>Antifungal cultures and metabolites of lactic acid bacteria for use in dairy fermentations.</title>
        <authorList>
            <person name="Zhao Z."/>
            <person name="Gaenzle M."/>
        </authorList>
    </citation>
    <scope>NUCLEOTIDE SEQUENCE</scope>
    <source>
        <strain evidence="2">FUA3126</strain>
    </source>
</reference>
<gene>
    <name evidence="2" type="ORF">NNA32_08550</name>
</gene>
<protein>
    <submittedName>
        <fullName evidence="2">Uncharacterized protein</fullName>
    </submittedName>
</protein>
<keyword evidence="1" id="KW-0812">Transmembrane</keyword>
<keyword evidence="3" id="KW-1185">Reference proteome</keyword>
<evidence type="ECO:0000256" key="1">
    <source>
        <dbReference type="SAM" id="Phobius"/>
    </source>
</evidence>
<dbReference type="Proteomes" id="UP001152867">
    <property type="component" value="Unassembled WGS sequence"/>
</dbReference>
<organism evidence="2 3">
    <name type="scientific">Furfurilactobacillus milii</name>
    <dbReference type="NCBI Taxonomy" id="2888272"/>
    <lineage>
        <taxon>Bacteria</taxon>
        <taxon>Bacillati</taxon>
        <taxon>Bacillota</taxon>
        <taxon>Bacilli</taxon>
        <taxon>Lactobacillales</taxon>
        <taxon>Lactobacillaceae</taxon>
        <taxon>Furfurilactobacillus</taxon>
    </lineage>
</organism>
<evidence type="ECO:0000313" key="2">
    <source>
        <dbReference type="EMBL" id="MDF9914294.1"/>
    </source>
</evidence>
<keyword evidence="1" id="KW-0472">Membrane</keyword>
<feature type="transmembrane region" description="Helical" evidence="1">
    <location>
        <begin position="32"/>
        <end position="51"/>
    </location>
</feature>
<comment type="caution">
    <text evidence="2">The sequence shown here is derived from an EMBL/GenBank/DDBJ whole genome shotgun (WGS) entry which is preliminary data.</text>
</comment>
<dbReference type="EMBL" id="JANDJP010000010">
    <property type="protein sequence ID" value="MDF9914294.1"/>
    <property type="molecule type" value="Genomic_DNA"/>
</dbReference>
<keyword evidence="1" id="KW-1133">Transmembrane helix</keyword>
<feature type="transmembrane region" description="Helical" evidence="1">
    <location>
        <begin position="7"/>
        <end position="26"/>
    </location>
</feature>
<evidence type="ECO:0000313" key="3">
    <source>
        <dbReference type="Proteomes" id="UP001152867"/>
    </source>
</evidence>
<dbReference type="RefSeq" id="WP_225439120.1">
    <property type="nucleotide sequence ID" value="NZ_JAIWJG010000010.1"/>
</dbReference>
<name>A0ABT6DAY3_9LACO</name>